<dbReference type="PANTHER" id="PTHR34473">
    <property type="entry name" value="UPF0699 TRANSMEMBRANE PROTEIN YDBS"/>
    <property type="match status" value="1"/>
</dbReference>
<keyword evidence="1" id="KW-0812">Transmembrane</keyword>
<dbReference type="Pfam" id="PF03703">
    <property type="entry name" value="bPH_2"/>
    <property type="match status" value="1"/>
</dbReference>
<keyword evidence="1" id="KW-1133">Transmembrane helix</keyword>
<name>A0ABN1GXB1_9ACTN</name>
<keyword evidence="4" id="KW-1185">Reference proteome</keyword>
<evidence type="ECO:0000313" key="3">
    <source>
        <dbReference type="EMBL" id="GAA0621986.1"/>
    </source>
</evidence>
<dbReference type="PANTHER" id="PTHR34473:SF3">
    <property type="entry name" value="TRANSMEMBRANE PROTEIN-RELATED"/>
    <property type="match status" value="1"/>
</dbReference>
<accession>A0ABN1GXB1</accession>
<gene>
    <name evidence="3" type="ORF">GCM10009547_25980</name>
</gene>
<dbReference type="Proteomes" id="UP001500957">
    <property type="component" value="Unassembled WGS sequence"/>
</dbReference>
<dbReference type="InterPro" id="IPR005182">
    <property type="entry name" value="YdbS-like_PH"/>
</dbReference>
<feature type="transmembrane region" description="Helical" evidence="1">
    <location>
        <begin position="20"/>
        <end position="46"/>
    </location>
</feature>
<evidence type="ECO:0000259" key="2">
    <source>
        <dbReference type="Pfam" id="PF03703"/>
    </source>
</evidence>
<feature type="transmembrane region" description="Helical" evidence="1">
    <location>
        <begin position="52"/>
        <end position="69"/>
    </location>
</feature>
<reference evidence="3 4" key="1">
    <citation type="journal article" date="2019" name="Int. J. Syst. Evol. Microbiol.">
        <title>The Global Catalogue of Microorganisms (GCM) 10K type strain sequencing project: providing services to taxonomists for standard genome sequencing and annotation.</title>
        <authorList>
            <consortium name="The Broad Institute Genomics Platform"/>
            <consortium name="The Broad Institute Genome Sequencing Center for Infectious Disease"/>
            <person name="Wu L."/>
            <person name="Ma J."/>
        </authorList>
    </citation>
    <scope>NUCLEOTIDE SEQUENCE [LARGE SCALE GENOMIC DNA]</scope>
    <source>
        <strain evidence="3 4">JCM 10671</strain>
    </source>
</reference>
<keyword evidence="1" id="KW-0472">Membrane</keyword>
<organism evidence="3 4">
    <name type="scientific">Sporichthya brevicatena</name>
    <dbReference type="NCBI Taxonomy" id="171442"/>
    <lineage>
        <taxon>Bacteria</taxon>
        <taxon>Bacillati</taxon>
        <taxon>Actinomycetota</taxon>
        <taxon>Actinomycetes</taxon>
        <taxon>Sporichthyales</taxon>
        <taxon>Sporichthyaceae</taxon>
        <taxon>Sporichthya</taxon>
    </lineage>
</organism>
<proteinExistence type="predicted"/>
<sequence length="167" mass="18103">MDPFALEDRWTPVSPRLRSLRLTVLTGVLGTLALLAGAAGVLMAVLDDPGPGLIGAGAALVVLGGLYLLGRRLIRRNYEAWGYAERDEDLLVVRGWLFRRLVVVPYGRMQFVDVTAGPLERRFHLATVQLHTAAAASDARIPGLPPDEAQRLRDTLARLGEARSAGL</sequence>
<comment type="caution">
    <text evidence="3">The sequence shown here is derived from an EMBL/GenBank/DDBJ whole genome shotgun (WGS) entry which is preliminary data.</text>
</comment>
<feature type="domain" description="YdbS-like PH" evidence="2">
    <location>
        <begin position="78"/>
        <end position="156"/>
    </location>
</feature>
<protein>
    <recommendedName>
        <fullName evidence="2">YdbS-like PH domain-containing protein</fullName>
    </recommendedName>
</protein>
<evidence type="ECO:0000256" key="1">
    <source>
        <dbReference type="SAM" id="Phobius"/>
    </source>
</evidence>
<evidence type="ECO:0000313" key="4">
    <source>
        <dbReference type="Proteomes" id="UP001500957"/>
    </source>
</evidence>
<dbReference type="RefSeq" id="WP_344605347.1">
    <property type="nucleotide sequence ID" value="NZ_BAAAHE010000020.1"/>
</dbReference>
<dbReference type="EMBL" id="BAAAHE010000020">
    <property type="protein sequence ID" value="GAA0621986.1"/>
    <property type="molecule type" value="Genomic_DNA"/>
</dbReference>